<sequence length="173" mass="18367">MQTSALASDLPNQSTAIERGGRGVEGGANRAGTHLGLIPEHHPGSRIRRICPDPDPAPPTGVGPNSIAIGMTLIRTSPTSEAHISPLESVTLPPPAPHVMWISEHVLDLQRSLLRLDTDREPSPPPRRLRGPSHQSDPPPLAKRGDVQVGVSAVATSVKWAKEEGGAVERSDR</sequence>
<gene>
    <name evidence="2" type="ORF">E2562_019079</name>
</gene>
<accession>A0A6G1CRP2</accession>
<proteinExistence type="predicted"/>
<name>A0A6G1CRP2_9ORYZ</name>
<evidence type="ECO:0000313" key="2">
    <source>
        <dbReference type="EMBL" id="KAF0902731.1"/>
    </source>
</evidence>
<dbReference type="Proteomes" id="UP000479710">
    <property type="component" value="Unassembled WGS sequence"/>
</dbReference>
<organism evidence="2 3">
    <name type="scientific">Oryza meyeriana var. granulata</name>
    <dbReference type="NCBI Taxonomy" id="110450"/>
    <lineage>
        <taxon>Eukaryota</taxon>
        <taxon>Viridiplantae</taxon>
        <taxon>Streptophyta</taxon>
        <taxon>Embryophyta</taxon>
        <taxon>Tracheophyta</taxon>
        <taxon>Spermatophyta</taxon>
        <taxon>Magnoliopsida</taxon>
        <taxon>Liliopsida</taxon>
        <taxon>Poales</taxon>
        <taxon>Poaceae</taxon>
        <taxon>BOP clade</taxon>
        <taxon>Oryzoideae</taxon>
        <taxon>Oryzeae</taxon>
        <taxon>Oryzinae</taxon>
        <taxon>Oryza</taxon>
        <taxon>Oryza meyeriana</taxon>
    </lineage>
</organism>
<feature type="region of interest" description="Disordered" evidence="1">
    <location>
        <begin position="1"/>
        <end position="43"/>
    </location>
</feature>
<feature type="region of interest" description="Disordered" evidence="1">
    <location>
        <begin position="117"/>
        <end position="148"/>
    </location>
</feature>
<dbReference type="AlphaFoldDB" id="A0A6G1CRP2"/>
<keyword evidence="3" id="KW-1185">Reference proteome</keyword>
<protein>
    <submittedName>
        <fullName evidence="2">Uncharacterized protein</fullName>
    </submittedName>
</protein>
<evidence type="ECO:0000256" key="1">
    <source>
        <dbReference type="SAM" id="MobiDB-lite"/>
    </source>
</evidence>
<dbReference type="EMBL" id="SPHZ02000008">
    <property type="protein sequence ID" value="KAF0902731.1"/>
    <property type="molecule type" value="Genomic_DNA"/>
</dbReference>
<comment type="caution">
    <text evidence="2">The sequence shown here is derived from an EMBL/GenBank/DDBJ whole genome shotgun (WGS) entry which is preliminary data.</text>
</comment>
<evidence type="ECO:0000313" key="3">
    <source>
        <dbReference type="Proteomes" id="UP000479710"/>
    </source>
</evidence>
<feature type="compositionally biased region" description="Polar residues" evidence="1">
    <location>
        <begin position="1"/>
        <end position="16"/>
    </location>
</feature>
<reference evidence="2 3" key="1">
    <citation type="submission" date="2019-11" db="EMBL/GenBank/DDBJ databases">
        <title>Whole genome sequence of Oryza granulata.</title>
        <authorList>
            <person name="Li W."/>
        </authorList>
    </citation>
    <scope>NUCLEOTIDE SEQUENCE [LARGE SCALE GENOMIC DNA]</scope>
    <source>
        <strain evidence="3">cv. Menghai</strain>
        <tissue evidence="2">Leaf</tissue>
    </source>
</reference>